<comment type="catalytic activity">
    <reaction evidence="1">
        <text>(6R)-NADHX = (6S)-NADHX</text>
        <dbReference type="Rhea" id="RHEA:32215"/>
        <dbReference type="ChEBI" id="CHEBI:64074"/>
        <dbReference type="ChEBI" id="CHEBI:64075"/>
        <dbReference type="EC" id="5.1.99.6"/>
    </reaction>
</comment>
<evidence type="ECO:0000256" key="1">
    <source>
        <dbReference type="ARBA" id="ARBA00000013"/>
    </source>
</evidence>
<dbReference type="InterPro" id="IPR036652">
    <property type="entry name" value="YjeF_N_dom_sf"/>
</dbReference>
<dbReference type="InterPro" id="IPR032976">
    <property type="entry name" value="YJEFN_prot_NAXE-like"/>
</dbReference>
<dbReference type="SUPFAM" id="SSF64153">
    <property type="entry name" value="YjeF N-terminal domain-like"/>
    <property type="match status" value="1"/>
</dbReference>
<comment type="caution">
    <text evidence="11">The sequence shown here is derived from an EMBL/GenBank/DDBJ whole genome shotgun (WGS) entry which is preliminary data.</text>
</comment>
<dbReference type="NCBIfam" id="TIGR00197">
    <property type="entry name" value="yjeF_nterm"/>
    <property type="match status" value="1"/>
</dbReference>
<dbReference type="eggNOG" id="KOG2585">
    <property type="taxonomic scope" value="Eukaryota"/>
</dbReference>
<proteinExistence type="predicted"/>
<keyword evidence="12" id="KW-1185">Reference proteome</keyword>
<dbReference type="GO" id="GO:0005739">
    <property type="term" value="C:mitochondrion"/>
    <property type="evidence" value="ECO:0007669"/>
    <property type="project" value="TreeGrafter"/>
</dbReference>
<dbReference type="GO" id="GO:0000166">
    <property type="term" value="F:nucleotide binding"/>
    <property type="evidence" value="ECO:0007669"/>
    <property type="project" value="UniProtKB-KW"/>
</dbReference>
<evidence type="ECO:0000256" key="4">
    <source>
        <dbReference type="ARBA" id="ARBA00022723"/>
    </source>
</evidence>
<sequence length="221" mass="24312">MSFKVLSAKLAASVDQELMSSGGLSIDQLVIYGTSGLCVNLLTKVLLGGDGLVAARHLKLWGFNPSIYYPKRSSKPLFQGLETQLKNLNIEFIDSDLDPHTIESKFQLIIDSIFGFSFNTSGGIRPPFDELIKTVNKTTIPILSVDIPSGWDVDEGYVSGGLRSPDVLISLTAPKPVANHMSQNTQHFVGGRFIGKEFAEKYGIDYYDYKGSEQTLKLSRE</sequence>
<name>K0KPG2_WICCF</name>
<reference evidence="11 12" key="1">
    <citation type="journal article" date="2012" name="Eukaryot. Cell">
        <title>Draft genome sequence of Wickerhamomyces ciferrii NRRL Y-1031 F-60-10.</title>
        <authorList>
            <person name="Schneider J."/>
            <person name="Andrea H."/>
            <person name="Blom J."/>
            <person name="Jaenicke S."/>
            <person name="Ruckert C."/>
            <person name="Schorsch C."/>
            <person name="Szczepanowski R."/>
            <person name="Farwick M."/>
            <person name="Goesmann A."/>
            <person name="Puhler A."/>
            <person name="Schaffer S."/>
            <person name="Tauch A."/>
            <person name="Kohler T."/>
            <person name="Brinkrolf K."/>
        </authorList>
    </citation>
    <scope>NUCLEOTIDE SEQUENCE [LARGE SCALE GENOMIC DNA]</scope>
    <source>
        <strain evidence="12">ATCC 14091 / BCRC 22168 / CBS 111 / JCM 3599 / NBRC 0793 / NRRL Y-1031 F-60-10</strain>
    </source>
</reference>
<dbReference type="PROSITE" id="PS51385">
    <property type="entry name" value="YJEF_N"/>
    <property type="match status" value="1"/>
</dbReference>
<keyword evidence="6" id="KW-0521">NADP</keyword>
<evidence type="ECO:0000313" key="12">
    <source>
        <dbReference type="Proteomes" id="UP000009328"/>
    </source>
</evidence>
<evidence type="ECO:0000256" key="7">
    <source>
        <dbReference type="ARBA" id="ARBA00022958"/>
    </source>
</evidence>
<dbReference type="AlphaFoldDB" id="K0KPG2"/>
<dbReference type="STRING" id="1206466.K0KPG2"/>
<evidence type="ECO:0000256" key="5">
    <source>
        <dbReference type="ARBA" id="ARBA00022741"/>
    </source>
</evidence>
<dbReference type="GO" id="GO:0046872">
    <property type="term" value="F:metal ion binding"/>
    <property type="evidence" value="ECO:0007669"/>
    <property type="project" value="UniProtKB-KW"/>
</dbReference>
<evidence type="ECO:0000259" key="10">
    <source>
        <dbReference type="PROSITE" id="PS51385"/>
    </source>
</evidence>
<evidence type="ECO:0000256" key="3">
    <source>
        <dbReference type="ARBA" id="ARBA00012228"/>
    </source>
</evidence>
<protein>
    <recommendedName>
        <fullName evidence="3">NAD(P)H-hydrate epimerase</fullName>
        <ecNumber evidence="3">5.1.99.6</ecNumber>
    </recommendedName>
</protein>
<keyword evidence="8" id="KW-0520">NAD</keyword>
<dbReference type="Proteomes" id="UP000009328">
    <property type="component" value="Unassembled WGS sequence"/>
</dbReference>
<evidence type="ECO:0000313" key="11">
    <source>
        <dbReference type="EMBL" id="CCH47150.1"/>
    </source>
</evidence>
<evidence type="ECO:0000256" key="8">
    <source>
        <dbReference type="ARBA" id="ARBA00023027"/>
    </source>
</evidence>
<evidence type="ECO:0000256" key="2">
    <source>
        <dbReference type="ARBA" id="ARBA00000909"/>
    </source>
</evidence>
<dbReference type="PANTHER" id="PTHR13232">
    <property type="entry name" value="NAD(P)H-HYDRATE EPIMERASE"/>
    <property type="match status" value="1"/>
</dbReference>
<organism evidence="11 12">
    <name type="scientific">Wickerhamomyces ciferrii (strain ATCC 14091 / BCRC 22168 / CBS 111 / JCM 3599 / NBRC 0793 / NRRL Y-1031 F-60-10)</name>
    <name type="common">Yeast</name>
    <name type="synonym">Pichia ciferrii</name>
    <dbReference type="NCBI Taxonomy" id="1206466"/>
    <lineage>
        <taxon>Eukaryota</taxon>
        <taxon>Fungi</taxon>
        <taxon>Dikarya</taxon>
        <taxon>Ascomycota</taxon>
        <taxon>Saccharomycotina</taxon>
        <taxon>Saccharomycetes</taxon>
        <taxon>Phaffomycetales</taxon>
        <taxon>Wickerhamomycetaceae</taxon>
        <taxon>Wickerhamomyces</taxon>
    </lineage>
</organism>
<dbReference type="EMBL" id="CAIF01000338">
    <property type="protein sequence ID" value="CCH47150.1"/>
    <property type="molecule type" value="Genomic_DNA"/>
</dbReference>
<evidence type="ECO:0000256" key="6">
    <source>
        <dbReference type="ARBA" id="ARBA00022857"/>
    </source>
</evidence>
<dbReference type="EC" id="5.1.99.6" evidence="3"/>
<dbReference type="Gene3D" id="3.40.50.10260">
    <property type="entry name" value="YjeF N-terminal domain"/>
    <property type="match status" value="1"/>
</dbReference>
<dbReference type="InterPro" id="IPR004443">
    <property type="entry name" value="YjeF_N_dom"/>
</dbReference>
<dbReference type="FunCoup" id="K0KPG2">
    <property type="interactions" value="287"/>
</dbReference>
<keyword evidence="4" id="KW-0479">Metal-binding</keyword>
<feature type="domain" description="YjeF N-terminal" evidence="10">
    <location>
        <begin position="1"/>
        <end position="210"/>
    </location>
</feature>
<dbReference type="InParanoid" id="K0KPG2"/>
<keyword evidence="9" id="KW-0413">Isomerase</keyword>
<gene>
    <name evidence="11" type="ORF">BN7_6764</name>
</gene>
<dbReference type="PANTHER" id="PTHR13232:SF10">
    <property type="entry name" value="NAD(P)H-HYDRATE EPIMERASE"/>
    <property type="match status" value="1"/>
</dbReference>
<evidence type="ECO:0000256" key="9">
    <source>
        <dbReference type="ARBA" id="ARBA00023235"/>
    </source>
</evidence>
<dbReference type="HOGENOM" id="CLU_024853_3_1_1"/>
<dbReference type="GO" id="GO:0052856">
    <property type="term" value="F:NAD(P)HX epimerase activity"/>
    <property type="evidence" value="ECO:0007669"/>
    <property type="project" value="UniProtKB-EC"/>
</dbReference>
<dbReference type="Pfam" id="PF03853">
    <property type="entry name" value="YjeF_N"/>
    <property type="match status" value="1"/>
</dbReference>
<comment type="catalytic activity">
    <reaction evidence="2">
        <text>(6R)-NADPHX = (6S)-NADPHX</text>
        <dbReference type="Rhea" id="RHEA:32227"/>
        <dbReference type="ChEBI" id="CHEBI:64076"/>
        <dbReference type="ChEBI" id="CHEBI:64077"/>
        <dbReference type="EC" id="5.1.99.6"/>
    </reaction>
</comment>
<keyword evidence="7" id="KW-0630">Potassium</keyword>
<accession>K0KPG2</accession>
<keyword evidence="5" id="KW-0547">Nucleotide-binding</keyword>